<feature type="coiled-coil region" evidence="1">
    <location>
        <begin position="137"/>
        <end position="164"/>
    </location>
</feature>
<feature type="compositionally biased region" description="Polar residues" evidence="2">
    <location>
        <begin position="325"/>
        <end position="342"/>
    </location>
</feature>
<reference evidence="3" key="1">
    <citation type="submission" date="2013-07" db="EMBL/GenBank/DDBJ databases">
        <authorList>
            <person name="Geib S."/>
        </authorList>
    </citation>
    <scope>NUCLEOTIDE SEQUENCE</scope>
</reference>
<dbReference type="EMBL" id="GAMC01005973">
    <property type="protein sequence ID" value="JAC00583.1"/>
    <property type="molecule type" value="mRNA"/>
</dbReference>
<feature type="region of interest" description="Disordered" evidence="2">
    <location>
        <begin position="301"/>
        <end position="361"/>
    </location>
</feature>
<protein>
    <submittedName>
        <fullName evidence="3">End-joining factor 1</fullName>
    </submittedName>
</protein>
<feature type="region of interest" description="Disordered" evidence="2">
    <location>
        <begin position="207"/>
        <end position="260"/>
    </location>
</feature>
<feature type="compositionally biased region" description="Basic and acidic residues" evidence="2">
    <location>
        <begin position="343"/>
        <end position="353"/>
    </location>
</feature>
<gene>
    <name evidence="3" type="primary">NHEJ1</name>
</gene>
<dbReference type="OrthoDB" id="2155935at2759"/>
<evidence type="ECO:0000256" key="1">
    <source>
        <dbReference type="SAM" id="Coils"/>
    </source>
</evidence>
<reference evidence="3" key="2">
    <citation type="journal article" date="2014" name="BMC Genomics">
        <title>A genomic perspective to assessing quality of mass-reared SIT flies used in Mediterranean fruit fly (Ceratitis capitata) eradication in California.</title>
        <authorList>
            <person name="Calla B."/>
            <person name="Hall B."/>
            <person name="Hou S."/>
            <person name="Geib S.M."/>
        </authorList>
    </citation>
    <scope>NUCLEOTIDE SEQUENCE</scope>
</reference>
<dbReference type="AlphaFoldDB" id="W8BNZ4"/>
<keyword evidence="1" id="KW-0175">Coiled coil</keyword>
<name>W8BNZ4_CERCA</name>
<evidence type="ECO:0000313" key="3">
    <source>
        <dbReference type="EMBL" id="JAC00583.1"/>
    </source>
</evidence>
<accession>W8BNZ4</accession>
<dbReference type="Gene3D" id="1.10.287.450">
    <property type="entry name" value="Helix hairpin bin"/>
    <property type="match status" value="1"/>
</dbReference>
<organism evidence="3">
    <name type="scientific">Ceratitis capitata</name>
    <name type="common">Mediterranean fruit fly</name>
    <name type="synonym">Tephritis capitata</name>
    <dbReference type="NCBI Taxonomy" id="7213"/>
    <lineage>
        <taxon>Eukaryota</taxon>
        <taxon>Metazoa</taxon>
        <taxon>Ecdysozoa</taxon>
        <taxon>Arthropoda</taxon>
        <taxon>Hexapoda</taxon>
        <taxon>Insecta</taxon>
        <taxon>Pterygota</taxon>
        <taxon>Neoptera</taxon>
        <taxon>Endopterygota</taxon>
        <taxon>Diptera</taxon>
        <taxon>Brachycera</taxon>
        <taxon>Muscomorpha</taxon>
        <taxon>Tephritoidea</taxon>
        <taxon>Tephritidae</taxon>
        <taxon>Ceratitis</taxon>
        <taxon>Ceratitis</taxon>
    </lineage>
</organism>
<evidence type="ECO:0000256" key="2">
    <source>
        <dbReference type="SAM" id="MobiDB-lite"/>
    </source>
</evidence>
<sequence>MSKELIIEDKTYFYDCAVKGNVIEYLLYDSGNNWIATKTSEEVAHTLQLLNKRIKYDVQIAYDTLQNTQPETASWVKSNDEVDGIAELERVLKLKYRIKGCPFNFEWRLKRNEDKKLTIQLPVNHVTRLVDTLPSKIEELLDVLQRKEREIKQYRLEKGSLRRSTLATPDFDVEQFREEYATAETSVKSLQNFLTHWRMEHGVISTIQEEENARPSSSCTKNAVKKEEEEAGTSSPSRSKLIKESPRNKKRKALQNYKTQMVRTLKTSKKQLEYESQSQSLSESEIPAALDLEEAISNKRKAENSLLSNEDESMENAVKRRKTIAKTTASSTPKPLTNSIDECSSKSTKEVSRSHKRPQFN</sequence>
<proteinExistence type="evidence at transcript level"/>